<gene>
    <name evidence="15" type="ORF">FHS09_003043</name>
</gene>
<feature type="region of interest" description="Disordered" evidence="13">
    <location>
        <begin position="453"/>
        <end position="474"/>
    </location>
</feature>
<dbReference type="Proteomes" id="UP000535937">
    <property type="component" value="Unassembled WGS sequence"/>
</dbReference>
<comment type="pathway">
    <text evidence="1">Nucleotide-sugar biosynthesis; UDP-alpha-D-glucuronate biosynthesis; UDP-alpha-D-glucuronate from UDP-alpha-D-glucose: step 1/1.</text>
</comment>
<feature type="binding site" evidence="12">
    <location>
        <position position="158"/>
    </location>
    <ligand>
        <name>NAD(+)</name>
        <dbReference type="ChEBI" id="CHEBI:57540"/>
    </ligand>
</feature>
<dbReference type="Pfam" id="PF03721">
    <property type="entry name" value="UDPG_MGDP_dh_N"/>
    <property type="match status" value="1"/>
</dbReference>
<evidence type="ECO:0000256" key="13">
    <source>
        <dbReference type="SAM" id="MobiDB-lite"/>
    </source>
</evidence>
<protein>
    <recommendedName>
        <fullName evidence="4 9">UDP-glucose 6-dehydrogenase</fullName>
        <ecNumber evidence="3 9">1.1.1.22</ecNumber>
    </recommendedName>
</protein>
<feature type="binding site" evidence="12">
    <location>
        <position position="121"/>
    </location>
    <ligand>
        <name>NAD(+)</name>
        <dbReference type="ChEBI" id="CHEBI:57540"/>
    </ligand>
</feature>
<feature type="binding site" evidence="11">
    <location>
        <position position="327"/>
    </location>
    <ligand>
        <name>substrate</name>
    </ligand>
</feature>
<evidence type="ECO:0000256" key="7">
    <source>
        <dbReference type="ARBA" id="ARBA00047473"/>
    </source>
</evidence>
<keyword evidence="16" id="KW-1185">Reference proteome</keyword>
<organism evidence="15 16">
    <name type="scientific">Microbulbifer rhizosphaerae</name>
    <dbReference type="NCBI Taxonomy" id="1562603"/>
    <lineage>
        <taxon>Bacteria</taxon>
        <taxon>Pseudomonadati</taxon>
        <taxon>Pseudomonadota</taxon>
        <taxon>Gammaproteobacteria</taxon>
        <taxon>Cellvibrionales</taxon>
        <taxon>Microbulbiferaceae</taxon>
        <taxon>Microbulbifer</taxon>
    </lineage>
</organism>
<reference evidence="15 16" key="1">
    <citation type="submission" date="2020-08" db="EMBL/GenBank/DDBJ databases">
        <title>Genomic Encyclopedia of Type Strains, Phase III (KMG-III): the genomes of soil and plant-associated and newly described type strains.</title>
        <authorList>
            <person name="Whitman W."/>
        </authorList>
    </citation>
    <scope>NUCLEOTIDE SEQUENCE [LARGE SCALE GENOMIC DNA]</scope>
    <source>
        <strain evidence="15 16">CECT 8799</strain>
    </source>
</reference>
<evidence type="ECO:0000313" key="16">
    <source>
        <dbReference type="Proteomes" id="UP000535937"/>
    </source>
</evidence>
<dbReference type="GO" id="GO:0003979">
    <property type="term" value="F:UDP-glucose 6-dehydrogenase activity"/>
    <property type="evidence" value="ECO:0007669"/>
    <property type="project" value="UniProtKB-EC"/>
</dbReference>
<dbReference type="Gene3D" id="3.40.50.720">
    <property type="entry name" value="NAD(P)-binding Rossmann-like Domain"/>
    <property type="match status" value="2"/>
</dbReference>
<dbReference type="RefSeq" id="WP_183461290.1">
    <property type="nucleotide sequence ID" value="NZ_JACHWZ010000014.1"/>
</dbReference>
<evidence type="ECO:0000256" key="4">
    <source>
        <dbReference type="ARBA" id="ARBA00015132"/>
    </source>
</evidence>
<dbReference type="SUPFAM" id="SSF48179">
    <property type="entry name" value="6-phosphogluconate dehydrogenase C-terminal domain-like"/>
    <property type="match status" value="1"/>
</dbReference>
<dbReference type="InterPro" id="IPR001732">
    <property type="entry name" value="UDP-Glc/GDP-Man_DH_N"/>
</dbReference>
<dbReference type="InterPro" id="IPR028357">
    <property type="entry name" value="UDPglc_DH_bac"/>
</dbReference>
<evidence type="ECO:0000256" key="2">
    <source>
        <dbReference type="ARBA" id="ARBA00006601"/>
    </source>
</evidence>
<dbReference type="SUPFAM" id="SSF51735">
    <property type="entry name" value="NAD(P)-binding Rossmann-fold domains"/>
    <property type="match status" value="1"/>
</dbReference>
<dbReference type="GO" id="GO:0000271">
    <property type="term" value="P:polysaccharide biosynthetic process"/>
    <property type="evidence" value="ECO:0007669"/>
    <property type="project" value="InterPro"/>
</dbReference>
<dbReference type="NCBIfam" id="TIGR03026">
    <property type="entry name" value="NDP-sugDHase"/>
    <property type="match status" value="1"/>
</dbReference>
<comment type="catalytic activity">
    <reaction evidence="7 9">
        <text>UDP-alpha-D-glucose + 2 NAD(+) + H2O = UDP-alpha-D-glucuronate + 2 NADH + 3 H(+)</text>
        <dbReference type="Rhea" id="RHEA:23596"/>
        <dbReference type="ChEBI" id="CHEBI:15377"/>
        <dbReference type="ChEBI" id="CHEBI:15378"/>
        <dbReference type="ChEBI" id="CHEBI:57540"/>
        <dbReference type="ChEBI" id="CHEBI:57945"/>
        <dbReference type="ChEBI" id="CHEBI:58052"/>
        <dbReference type="ChEBI" id="CHEBI:58885"/>
        <dbReference type="EC" id="1.1.1.22"/>
    </reaction>
</comment>
<dbReference type="PANTHER" id="PTHR43750">
    <property type="entry name" value="UDP-GLUCOSE 6-DEHYDROGENASE TUAD"/>
    <property type="match status" value="1"/>
</dbReference>
<evidence type="ECO:0000256" key="5">
    <source>
        <dbReference type="ARBA" id="ARBA00023002"/>
    </source>
</evidence>
<dbReference type="EC" id="1.1.1.22" evidence="3 9"/>
<accession>A0A7W4WEI9</accession>
<dbReference type="GO" id="GO:0051287">
    <property type="term" value="F:NAD binding"/>
    <property type="evidence" value="ECO:0007669"/>
    <property type="project" value="InterPro"/>
</dbReference>
<evidence type="ECO:0000256" key="10">
    <source>
        <dbReference type="PIRSR" id="PIRSR500134-1"/>
    </source>
</evidence>
<dbReference type="GO" id="GO:0006065">
    <property type="term" value="P:UDP-glucuronate biosynthetic process"/>
    <property type="evidence" value="ECO:0007669"/>
    <property type="project" value="UniProtKB-UniPathway"/>
</dbReference>
<evidence type="ECO:0000256" key="9">
    <source>
        <dbReference type="PIRNR" id="PIRNR000124"/>
    </source>
</evidence>
<sequence>MNVIIFGVGYVGLVTSACLAQVGNRVTCVDIDATRIDDLRNGRCPIFEPGLPELLREGTQTGRLQFTTDSAIALEKAELVMIAVGTPPDEDGSADVRHVLAVARTLGRQLRHSVTVAVKSTVPVGSCDRVAAVIREELDKRGANFPVEVASNPEFLKEGAALKDFNKPDRIVVGSDSPQAQRQFRTLYAPFNRNRDRLMFMSVRSAELTKYAANALLATRISFINEIANIAEHMGADIEEVRQGIGSDPRIGHHFIYPGCGYGGSCFPKDVRALAAAARNGGYRAGLLAEVENVNQRQKRTMFHKLAELFGGDLRGRTIAIWGLAFKPETDDMREAPSRELMEQLWRAGARVRAYDPVAMAQCRRIYGERESLVLCDSAEEAADGADALAICTEWRCFWAPDFAELKQCLRRPLIVDGRNLFQPDYMRDQGFSYHGIGRGESLARRELLRSEGSLSAGKKKRPFPAAERAKKNY</sequence>
<dbReference type="SUPFAM" id="SSF52413">
    <property type="entry name" value="UDP-glucose/GDP-mannose dehydrogenase C-terminal domain"/>
    <property type="match status" value="1"/>
</dbReference>
<dbReference type="UniPathway" id="UPA00038">
    <property type="reaction ID" value="UER00491"/>
</dbReference>
<feature type="binding site" evidence="12">
    <location>
        <position position="86"/>
    </location>
    <ligand>
        <name>NAD(+)</name>
        <dbReference type="ChEBI" id="CHEBI:57540"/>
    </ligand>
</feature>
<keyword evidence="6 9" id="KW-0520">NAD</keyword>
<feature type="binding site" evidence="12">
    <location>
        <position position="334"/>
    </location>
    <ligand>
        <name>NAD(+)</name>
        <dbReference type="ChEBI" id="CHEBI:57540"/>
    </ligand>
</feature>
<evidence type="ECO:0000256" key="8">
    <source>
        <dbReference type="ARBA" id="ARBA00053241"/>
    </source>
</evidence>
<feature type="binding site" evidence="12">
    <location>
        <position position="35"/>
    </location>
    <ligand>
        <name>NAD(+)</name>
        <dbReference type="ChEBI" id="CHEBI:57540"/>
    </ligand>
</feature>
<evidence type="ECO:0000256" key="6">
    <source>
        <dbReference type="ARBA" id="ARBA00023027"/>
    </source>
</evidence>
<dbReference type="Pfam" id="PF03720">
    <property type="entry name" value="UDPG_MGDP_dh_C"/>
    <property type="match status" value="1"/>
</dbReference>
<feature type="binding site" evidence="12">
    <location>
        <position position="30"/>
    </location>
    <ligand>
        <name>NAD(+)</name>
        <dbReference type="ChEBI" id="CHEBI:57540"/>
    </ligand>
</feature>
<dbReference type="Pfam" id="PF00984">
    <property type="entry name" value="UDPG_MGDP_dh"/>
    <property type="match status" value="1"/>
</dbReference>
<dbReference type="AlphaFoldDB" id="A0A7W4WEI9"/>
<dbReference type="Gene3D" id="1.20.5.100">
    <property type="entry name" value="Cytochrome c1, transmembrane anchor, C-terminal"/>
    <property type="match status" value="1"/>
</dbReference>
<evidence type="ECO:0000256" key="11">
    <source>
        <dbReference type="PIRSR" id="PIRSR500134-2"/>
    </source>
</evidence>
<evidence type="ECO:0000256" key="3">
    <source>
        <dbReference type="ARBA" id="ARBA00012954"/>
    </source>
</evidence>
<evidence type="ECO:0000259" key="14">
    <source>
        <dbReference type="SMART" id="SM00984"/>
    </source>
</evidence>
<feature type="domain" description="UDP-glucose/GDP-mannose dehydrogenase C-terminal" evidence="14">
    <location>
        <begin position="320"/>
        <end position="424"/>
    </location>
</feature>
<dbReference type="PANTHER" id="PTHR43750:SF3">
    <property type="entry name" value="UDP-GLUCOSE 6-DEHYDROGENASE TUAD"/>
    <property type="match status" value="1"/>
</dbReference>
<dbReference type="InterPro" id="IPR014026">
    <property type="entry name" value="UDP-Glc/GDP-Man_DH_dimer"/>
</dbReference>
<feature type="binding site" evidence="11">
    <location>
        <begin position="255"/>
        <end position="259"/>
    </location>
    <ligand>
        <name>substrate</name>
    </ligand>
</feature>
<evidence type="ECO:0000256" key="1">
    <source>
        <dbReference type="ARBA" id="ARBA00004701"/>
    </source>
</evidence>
<dbReference type="InterPro" id="IPR017476">
    <property type="entry name" value="UDP-Glc/GDP-Man"/>
</dbReference>
<evidence type="ECO:0000256" key="12">
    <source>
        <dbReference type="PIRSR" id="PIRSR500134-3"/>
    </source>
</evidence>
<evidence type="ECO:0000313" key="15">
    <source>
        <dbReference type="EMBL" id="MBB3062198.1"/>
    </source>
</evidence>
<dbReference type="EMBL" id="JACHWZ010000014">
    <property type="protein sequence ID" value="MBB3062198.1"/>
    <property type="molecule type" value="Genomic_DNA"/>
</dbReference>
<feature type="binding site" evidence="11">
    <location>
        <begin position="155"/>
        <end position="158"/>
    </location>
    <ligand>
        <name>substrate</name>
    </ligand>
</feature>
<dbReference type="InterPro" id="IPR008927">
    <property type="entry name" value="6-PGluconate_DH-like_C_sf"/>
</dbReference>
<keyword evidence="5 9" id="KW-0560">Oxidoreductase</keyword>
<dbReference type="InterPro" id="IPR014027">
    <property type="entry name" value="UDP-Glc/GDP-Man_DH_C"/>
</dbReference>
<name>A0A7W4WEI9_9GAMM</name>
<dbReference type="FunFam" id="1.20.5.100:FF:000001">
    <property type="entry name" value="UDP-glucose 6-dehydrogenase"/>
    <property type="match status" value="1"/>
</dbReference>
<comment type="function">
    <text evidence="8">Catalyzes the conversion of UDP-glucose into UDP-glucuronate, one of the precursors of teichuronic acid.</text>
</comment>
<feature type="binding site" evidence="12">
    <location>
        <position position="269"/>
    </location>
    <ligand>
        <name>NAD(+)</name>
        <dbReference type="ChEBI" id="CHEBI:57540"/>
    </ligand>
</feature>
<dbReference type="InterPro" id="IPR036291">
    <property type="entry name" value="NAD(P)-bd_dom_sf"/>
</dbReference>
<feature type="active site" description="Nucleophile" evidence="10">
    <location>
        <position position="266"/>
    </location>
</feature>
<dbReference type="PIRSF" id="PIRSF000124">
    <property type="entry name" value="UDPglc_GDPman_dh"/>
    <property type="match status" value="1"/>
</dbReference>
<feature type="binding site" evidence="11">
    <location>
        <position position="210"/>
    </location>
    <ligand>
        <name>substrate</name>
    </ligand>
</feature>
<dbReference type="SMART" id="SM00984">
    <property type="entry name" value="UDPG_MGDP_dh_C"/>
    <property type="match status" value="1"/>
</dbReference>
<proteinExistence type="inferred from homology"/>
<dbReference type="PIRSF" id="PIRSF500134">
    <property type="entry name" value="UDPglc_DH_bac"/>
    <property type="match status" value="1"/>
</dbReference>
<comment type="similarity">
    <text evidence="2 9">Belongs to the UDP-glucose/GDP-mannose dehydrogenase family.</text>
</comment>
<comment type="caution">
    <text evidence="15">The sequence shown here is derived from an EMBL/GenBank/DDBJ whole genome shotgun (WGS) entry which is preliminary data.</text>
</comment>
<feature type="binding site" evidence="11">
    <location>
        <position position="263"/>
    </location>
    <ligand>
        <name>substrate</name>
    </ligand>
</feature>
<dbReference type="InterPro" id="IPR036220">
    <property type="entry name" value="UDP-Glc/GDP-Man_DH_C_sf"/>
</dbReference>